<feature type="compositionally biased region" description="Polar residues" evidence="5">
    <location>
        <begin position="98"/>
        <end position="114"/>
    </location>
</feature>
<dbReference type="CDD" id="cd12226">
    <property type="entry name" value="RRM_NOL8"/>
    <property type="match status" value="1"/>
</dbReference>
<feature type="compositionally biased region" description="Basic and acidic residues" evidence="5">
    <location>
        <begin position="298"/>
        <end position="308"/>
    </location>
</feature>
<gene>
    <name evidence="7" type="ORF">PLOB_00033342</name>
</gene>
<proteinExistence type="predicted"/>
<dbReference type="SUPFAM" id="SSF54928">
    <property type="entry name" value="RNA-binding domain, RBD"/>
    <property type="match status" value="1"/>
</dbReference>
<dbReference type="InterPro" id="IPR035979">
    <property type="entry name" value="RBD_domain_sf"/>
</dbReference>
<feature type="domain" description="RRM" evidence="6">
    <location>
        <begin position="4"/>
        <end position="85"/>
    </location>
</feature>
<feature type="compositionally biased region" description="Basic and acidic residues" evidence="5">
    <location>
        <begin position="655"/>
        <end position="664"/>
    </location>
</feature>
<feature type="compositionally biased region" description="Basic and acidic residues" evidence="5">
    <location>
        <begin position="716"/>
        <end position="736"/>
    </location>
</feature>
<feature type="compositionally biased region" description="Low complexity" evidence="5">
    <location>
        <begin position="389"/>
        <end position="398"/>
    </location>
</feature>
<evidence type="ECO:0000256" key="3">
    <source>
        <dbReference type="ARBA" id="ARBA00023242"/>
    </source>
</evidence>
<feature type="region of interest" description="Disordered" evidence="5">
    <location>
        <begin position="622"/>
        <end position="671"/>
    </location>
</feature>
<dbReference type="PANTHER" id="PTHR48029">
    <property type="entry name" value="NUCLEOLAR PROTEIN 8"/>
    <property type="match status" value="1"/>
</dbReference>
<dbReference type="PROSITE" id="PS50102">
    <property type="entry name" value="RRM"/>
    <property type="match status" value="1"/>
</dbReference>
<dbReference type="SMART" id="SM00360">
    <property type="entry name" value="RRM"/>
    <property type="match status" value="1"/>
</dbReference>
<feature type="compositionally biased region" description="Acidic residues" evidence="5">
    <location>
        <begin position="823"/>
        <end position="834"/>
    </location>
</feature>
<evidence type="ECO:0000313" key="7">
    <source>
        <dbReference type="EMBL" id="CAH3128062.1"/>
    </source>
</evidence>
<sequence>METKRLFIGGLYSDITEVDLRDRFKSFGNVLSVEIKRRTDEKGCSLKTFAYLDMKLTDSNFKRCVSLLSNSKWKGCCLKVQAAKESFLTRLERERQQQHNLSNATPLDKATTTNPREKRHKEEMEAVPDTLPKAVPGTPLPGKKNWVVGKFGRVLPVVYIRRKDRKKITKFDPSKTTHCLKKINLEDSTKSVAGLTWDLQLENDKDSVKGRSAMVKNEGETKMMVNEQKKIRFGADDSMLHKSYVEKPGKKYAERLNGSNDVTFEDAKLSGSSDSSDVESESFESSESPSESDSNRSYVKETEVKAVSESDGNVSRPKVTTSRSPKEKDNSSMLRKIPPRNTEVVSDLINASKSSASSEIRMRKDDRPHEVFLSSDVSPNNDFLEQTNSIASDRQSSDSSDETTDSDLNKRIRISLEHDDESSNDSSSDSETENKEITNHITVVSKDRVCNINSGLRTNTKSPHIVSDETTAQSLVVKDVQPQVTKDTSKKKMSNEKRLDALEGKKKNVLAQRNTIKDALKDLDRSTRDGKNHIIFGDSDDDGEDGSSSMEKATYSLGEKVSGSKASSWLGLDSDTDEDNVNDSGNENSQIVTVKPHFEGKAGEELFKLQRTFGGDKRFELDSRFLESEEEDEDDHDAHTQSDKVDEEGSSSKYNSKDVTKEVEDGISADLKQEKEMALKVLSNLLGGDFRAEFNQGGQEKEPEFRGSVTVHYDPEREDHKQFEQTTAKKDKERIQAEPSAFQVVDDPVLPEVSHEKYYEANTSSLAELFGNKKESGSSFSFLPQETEDDSDLAAADEKPVGTAEEILKNPWQTTQLPYDSSSDSDDYNEEDMGIDAATGNGDTLNKSTFQLKELFFFHADDPELENRINDNDSPFMRIGSEEDVNEYWVSVRSELTQDYKRKRKDAVRRQNKLAAKRTRHK</sequence>
<feature type="compositionally biased region" description="Polar residues" evidence="5">
    <location>
        <begin position="310"/>
        <end position="323"/>
    </location>
</feature>
<dbReference type="InterPro" id="IPR000504">
    <property type="entry name" value="RRM_dom"/>
</dbReference>
<dbReference type="EMBL" id="CALNXK010000044">
    <property type="protein sequence ID" value="CAH3128062.1"/>
    <property type="molecule type" value="Genomic_DNA"/>
</dbReference>
<feature type="region of interest" description="Disordered" evidence="5">
    <location>
        <begin position="774"/>
        <end position="841"/>
    </location>
</feature>
<keyword evidence="8" id="KW-1185">Reference proteome</keyword>
<feature type="region of interest" description="Disordered" evidence="5">
    <location>
        <begin position="529"/>
        <end position="597"/>
    </location>
</feature>
<dbReference type="InterPro" id="IPR004827">
    <property type="entry name" value="bZIP"/>
</dbReference>
<dbReference type="PROSITE" id="PS00036">
    <property type="entry name" value="BZIP_BASIC"/>
    <property type="match status" value="1"/>
</dbReference>
<evidence type="ECO:0000259" key="6">
    <source>
        <dbReference type="PROSITE" id="PS50102"/>
    </source>
</evidence>
<feature type="region of interest" description="Disordered" evidence="5">
    <location>
        <begin position="94"/>
        <end position="125"/>
    </location>
</feature>
<feature type="region of interest" description="Disordered" evidence="5">
    <location>
        <begin position="716"/>
        <end position="739"/>
    </location>
</feature>
<protein>
    <recommendedName>
        <fullName evidence="6">RRM domain-containing protein</fullName>
    </recommendedName>
</protein>
<dbReference type="Gene3D" id="3.30.70.330">
    <property type="match status" value="1"/>
</dbReference>
<evidence type="ECO:0000256" key="4">
    <source>
        <dbReference type="PROSITE-ProRule" id="PRU00176"/>
    </source>
</evidence>
<dbReference type="PANTHER" id="PTHR48029:SF1">
    <property type="entry name" value="NUCLEOLAR PROTEIN 8"/>
    <property type="match status" value="1"/>
</dbReference>
<dbReference type="Pfam" id="PF00076">
    <property type="entry name" value="RRM_1"/>
    <property type="match status" value="1"/>
</dbReference>
<comment type="subcellular location">
    <subcellularLocation>
        <location evidence="1">Nucleus</location>
        <location evidence="1">Nucleolus</location>
    </subcellularLocation>
</comment>
<feature type="compositionally biased region" description="Acidic residues" evidence="5">
    <location>
        <begin position="418"/>
        <end position="431"/>
    </location>
</feature>
<feature type="compositionally biased region" description="Low complexity" evidence="5">
    <location>
        <begin position="285"/>
        <end position="297"/>
    </location>
</feature>
<dbReference type="Proteomes" id="UP001159405">
    <property type="component" value="Unassembled WGS sequence"/>
</dbReference>
<feature type="compositionally biased region" description="Polar residues" evidence="5">
    <location>
        <begin position="375"/>
        <end position="388"/>
    </location>
</feature>
<keyword evidence="2 4" id="KW-0694">RNA-binding</keyword>
<feature type="compositionally biased region" description="Basic and acidic residues" evidence="5">
    <location>
        <begin position="360"/>
        <end position="370"/>
    </location>
</feature>
<evidence type="ECO:0000313" key="8">
    <source>
        <dbReference type="Proteomes" id="UP001159405"/>
    </source>
</evidence>
<feature type="compositionally biased region" description="Polar residues" evidence="5">
    <location>
        <begin position="582"/>
        <end position="592"/>
    </location>
</feature>
<evidence type="ECO:0000256" key="2">
    <source>
        <dbReference type="ARBA" id="ARBA00022884"/>
    </source>
</evidence>
<comment type="caution">
    <text evidence="7">The sequence shown here is derived from an EMBL/GenBank/DDBJ whole genome shotgun (WGS) entry which is preliminary data.</text>
</comment>
<dbReference type="InterPro" id="IPR012677">
    <property type="entry name" value="Nucleotide-bd_a/b_plait_sf"/>
</dbReference>
<reference evidence="7 8" key="1">
    <citation type="submission" date="2022-05" db="EMBL/GenBank/DDBJ databases">
        <authorList>
            <consortium name="Genoscope - CEA"/>
            <person name="William W."/>
        </authorList>
    </citation>
    <scope>NUCLEOTIDE SEQUENCE [LARGE SCALE GENOMIC DNA]</scope>
</reference>
<evidence type="ECO:0000256" key="5">
    <source>
        <dbReference type="SAM" id="MobiDB-lite"/>
    </source>
</evidence>
<keyword evidence="3" id="KW-0539">Nucleus</keyword>
<dbReference type="InterPro" id="IPR034138">
    <property type="entry name" value="NOP8_RRM"/>
</dbReference>
<evidence type="ECO:0000256" key="1">
    <source>
        <dbReference type="ARBA" id="ARBA00004604"/>
    </source>
</evidence>
<feature type="compositionally biased region" description="Polar residues" evidence="5">
    <location>
        <begin position="349"/>
        <end position="358"/>
    </location>
</feature>
<feature type="region of interest" description="Disordered" evidence="5">
    <location>
        <begin position="900"/>
        <end position="922"/>
    </location>
</feature>
<name>A0ABN8NZK1_9CNID</name>
<feature type="region of interest" description="Disordered" evidence="5">
    <location>
        <begin position="263"/>
        <end position="440"/>
    </location>
</feature>
<organism evidence="7 8">
    <name type="scientific">Porites lobata</name>
    <dbReference type="NCBI Taxonomy" id="104759"/>
    <lineage>
        <taxon>Eukaryota</taxon>
        <taxon>Metazoa</taxon>
        <taxon>Cnidaria</taxon>
        <taxon>Anthozoa</taxon>
        <taxon>Hexacorallia</taxon>
        <taxon>Scleractinia</taxon>
        <taxon>Fungiina</taxon>
        <taxon>Poritidae</taxon>
        <taxon>Porites</taxon>
    </lineage>
</organism>
<accession>A0ABN8NZK1</accession>
<feature type="compositionally biased region" description="Basic residues" evidence="5">
    <location>
        <begin position="901"/>
        <end position="922"/>
    </location>
</feature>
<feature type="compositionally biased region" description="Basic and acidic residues" evidence="5">
    <location>
        <begin position="407"/>
        <end position="417"/>
    </location>
</feature>